<dbReference type="Proteomes" id="UP000436006">
    <property type="component" value="Unassembled WGS sequence"/>
</dbReference>
<comment type="caution">
    <text evidence="3">The sequence shown here is derived from an EMBL/GenBank/DDBJ whole genome shotgun (WGS) entry which is preliminary data.</text>
</comment>
<dbReference type="RefSeq" id="WP_157589326.1">
    <property type="nucleotide sequence ID" value="NZ_WPIN01000016.1"/>
</dbReference>
<evidence type="ECO:0000256" key="1">
    <source>
        <dbReference type="ARBA" id="ARBA00007613"/>
    </source>
</evidence>
<comment type="similarity">
    <text evidence="1 2">Belongs to the outer membrane factor (OMF) (TC 1.B.17) family.</text>
</comment>
<dbReference type="InterPro" id="IPR010131">
    <property type="entry name" value="MdtP/NodT-like"/>
</dbReference>
<dbReference type="Gene3D" id="1.20.1600.10">
    <property type="entry name" value="Outer membrane efflux proteins (OEP)"/>
    <property type="match status" value="1"/>
</dbReference>
<keyword evidence="4" id="KW-1185">Reference proteome</keyword>
<dbReference type="SUPFAM" id="SSF56954">
    <property type="entry name" value="Outer membrane efflux proteins (OEP)"/>
    <property type="match status" value="1"/>
</dbReference>
<organism evidence="3 4">
    <name type="scientific">Spirosoma arboris</name>
    <dbReference type="NCBI Taxonomy" id="2682092"/>
    <lineage>
        <taxon>Bacteria</taxon>
        <taxon>Pseudomonadati</taxon>
        <taxon>Bacteroidota</taxon>
        <taxon>Cytophagia</taxon>
        <taxon>Cytophagales</taxon>
        <taxon>Cytophagaceae</taxon>
        <taxon>Spirosoma</taxon>
    </lineage>
</organism>
<dbReference type="PANTHER" id="PTHR30203">
    <property type="entry name" value="OUTER MEMBRANE CATION EFFLUX PROTEIN"/>
    <property type="match status" value="1"/>
</dbReference>
<dbReference type="GO" id="GO:0005886">
    <property type="term" value="C:plasma membrane"/>
    <property type="evidence" value="ECO:0007669"/>
    <property type="project" value="UniProtKB-SubCell"/>
</dbReference>
<dbReference type="AlphaFoldDB" id="A0A7K1SL70"/>
<comment type="subcellular location">
    <subcellularLocation>
        <location evidence="2">Cell membrane</location>
        <topology evidence="2">Lipid-anchor</topology>
    </subcellularLocation>
</comment>
<keyword evidence="2" id="KW-0472">Membrane</keyword>
<evidence type="ECO:0000256" key="2">
    <source>
        <dbReference type="RuleBase" id="RU362097"/>
    </source>
</evidence>
<evidence type="ECO:0000313" key="3">
    <source>
        <dbReference type="EMBL" id="MVM34508.1"/>
    </source>
</evidence>
<accession>A0A7K1SL70</accession>
<evidence type="ECO:0000313" key="4">
    <source>
        <dbReference type="Proteomes" id="UP000436006"/>
    </source>
</evidence>
<dbReference type="PROSITE" id="PS51257">
    <property type="entry name" value="PROKAR_LIPOPROTEIN"/>
    <property type="match status" value="1"/>
</dbReference>
<dbReference type="Pfam" id="PF02321">
    <property type="entry name" value="OEP"/>
    <property type="match status" value="2"/>
</dbReference>
<name>A0A7K1SL70_9BACT</name>
<reference evidence="3 4" key="1">
    <citation type="submission" date="2019-12" db="EMBL/GenBank/DDBJ databases">
        <title>Spirosoma sp. HMF4905 genome sequencing and assembly.</title>
        <authorList>
            <person name="Kang H."/>
            <person name="Cha I."/>
            <person name="Kim H."/>
            <person name="Joh K."/>
        </authorList>
    </citation>
    <scope>NUCLEOTIDE SEQUENCE [LARGE SCALE GENOMIC DNA]</scope>
    <source>
        <strain evidence="3 4">HMF4905</strain>
    </source>
</reference>
<protein>
    <submittedName>
        <fullName evidence="3">Efflux transporter outer membrane subunit</fullName>
    </submittedName>
</protein>
<proteinExistence type="inferred from homology"/>
<dbReference type="InterPro" id="IPR003423">
    <property type="entry name" value="OMP_efflux"/>
</dbReference>
<keyword evidence="2" id="KW-0812">Transmembrane</keyword>
<gene>
    <name evidence="3" type="ORF">GO755_31050</name>
</gene>
<sequence length="489" mass="53591">MVPFFKNHKASYFLLSLFFAGSLGSCRIQHTPSSVPKIPVPQSFAGRPDTGRIDSSSIGEWPHQLVFTDTRLVALIDTALARNPDLKITLQRIEIAKANYGISQGALLPRVDAVATAGVDRYGRYTLNGVGNYDTNLSDNISGASQIPNPTPDYFVGLRSSWEIDLWGKLRNRRKAAYTRILASEEGRNLVVTALTADVARLYYSLLALDAELEIIGENVELQQKALELVDVQKAAGRVTELAVQQFRAQLLNTRGLEGRVQQEIVETENQLNVLLGRYPQAVARGASIEKQSLPTAVSAGLPTQLVYRRPDIRQAERELEAANVDVAVARAEFLPSLNVSPYLGFNAFRPNVLLNPQSVALGILGGLAAPVINRQQLKGNLVIRTAQSREAYYAYQRAILTGVSEVVSSLKGLENYRNVANIQRQEVDVLRQAATTSNELFANGYATYLEVITAQRNVLDAELALITTKRAQFLALVGLYRALGGGTK</sequence>
<dbReference type="NCBIfam" id="TIGR01845">
    <property type="entry name" value="outer_NodT"/>
    <property type="match status" value="1"/>
</dbReference>
<keyword evidence="2" id="KW-0449">Lipoprotein</keyword>
<dbReference type="PANTHER" id="PTHR30203:SF30">
    <property type="entry name" value="OUTER MEMBRANE PROTEIN-RELATED"/>
    <property type="match status" value="1"/>
</dbReference>
<dbReference type="EMBL" id="WPIN01000016">
    <property type="protein sequence ID" value="MVM34508.1"/>
    <property type="molecule type" value="Genomic_DNA"/>
</dbReference>
<dbReference type="GO" id="GO:0015562">
    <property type="term" value="F:efflux transmembrane transporter activity"/>
    <property type="evidence" value="ECO:0007669"/>
    <property type="project" value="InterPro"/>
</dbReference>
<dbReference type="Gene3D" id="2.20.200.10">
    <property type="entry name" value="Outer membrane efflux proteins (OEP)"/>
    <property type="match status" value="1"/>
</dbReference>
<keyword evidence="2" id="KW-1134">Transmembrane beta strand</keyword>
<keyword evidence="2" id="KW-0564">Palmitate</keyword>